<keyword evidence="3" id="KW-0808">Transferase</keyword>
<dbReference type="GO" id="GO:0004674">
    <property type="term" value="F:protein serine/threonine kinase activity"/>
    <property type="evidence" value="ECO:0007669"/>
    <property type="project" value="TreeGrafter"/>
</dbReference>
<proteinExistence type="predicted"/>
<feature type="compositionally biased region" description="Low complexity" evidence="1">
    <location>
        <begin position="35"/>
        <end position="55"/>
    </location>
</feature>
<keyword evidence="4" id="KW-1185">Reference proteome</keyword>
<dbReference type="PROSITE" id="PS00108">
    <property type="entry name" value="PROTEIN_KINASE_ST"/>
    <property type="match status" value="1"/>
</dbReference>
<dbReference type="PANTHER" id="PTHR44329">
    <property type="entry name" value="SERINE/THREONINE-PROTEIN KINASE TNNI3K-RELATED"/>
    <property type="match status" value="1"/>
</dbReference>
<dbReference type="Proteomes" id="UP000044841">
    <property type="component" value="Unassembled WGS sequence"/>
</dbReference>
<name>A0A0K6FYX3_9AGAM</name>
<evidence type="ECO:0000313" key="4">
    <source>
        <dbReference type="Proteomes" id="UP000044841"/>
    </source>
</evidence>
<dbReference type="SUPFAM" id="SSF56112">
    <property type="entry name" value="Protein kinase-like (PK-like)"/>
    <property type="match status" value="1"/>
</dbReference>
<dbReference type="GO" id="GO:0005524">
    <property type="term" value="F:ATP binding"/>
    <property type="evidence" value="ECO:0007669"/>
    <property type="project" value="InterPro"/>
</dbReference>
<dbReference type="InterPro" id="IPR011009">
    <property type="entry name" value="Kinase-like_dom_sf"/>
</dbReference>
<feature type="domain" description="Protein kinase" evidence="2">
    <location>
        <begin position="146"/>
        <end position="410"/>
    </location>
</feature>
<reference evidence="3 4" key="1">
    <citation type="submission" date="2015-07" db="EMBL/GenBank/DDBJ databases">
        <authorList>
            <person name="Noorani M."/>
        </authorList>
    </citation>
    <scope>NUCLEOTIDE SEQUENCE [LARGE SCALE GENOMIC DNA]</scope>
    <source>
        <strain evidence="3">BBA 69670</strain>
    </source>
</reference>
<dbReference type="EMBL" id="CYGV01001238">
    <property type="protein sequence ID" value="CUA71460.1"/>
    <property type="molecule type" value="Genomic_DNA"/>
</dbReference>
<evidence type="ECO:0000256" key="1">
    <source>
        <dbReference type="SAM" id="MobiDB-lite"/>
    </source>
</evidence>
<accession>A0A0K6FYX3</accession>
<dbReference type="AlphaFoldDB" id="A0A0K6FYX3"/>
<feature type="region of interest" description="Disordered" evidence="1">
    <location>
        <begin position="31"/>
        <end position="55"/>
    </location>
</feature>
<evidence type="ECO:0000313" key="3">
    <source>
        <dbReference type="EMBL" id="CUA71460.1"/>
    </source>
</evidence>
<gene>
    <name evidence="3" type="ORF">RSOLAG22IIIB_09576</name>
</gene>
<keyword evidence="3" id="KW-0675">Receptor</keyword>
<keyword evidence="3" id="KW-0418">Kinase</keyword>
<dbReference type="Pfam" id="PF00069">
    <property type="entry name" value="Pkinase"/>
    <property type="match status" value="1"/>
</dbReference>
<dbReference type="Gene3D" id="1.10.510.10">
    <property type="entry name" value="Transferase(Phosphotransferase) domain 1"/>
    <property type="match status" value="1"/>
</dbReference>
<dbReference type="PROSITE" id="PS50011">
    <property type="entry name" value="PROTEIN_KINASE_DOM"/>
    <property type="match status" value="1"/>
</dbReference>
<organism evidence="3 4">
    <name type="scientific">Rhizoctonia solani</name>
    <dbReference type="NCBI Taxonomy" id="456999"/>
    <lineage>
        <taxon>Eukaryota</taxon>
        <taxon>Fungi</taxon>
        <taxon>Dikarya</taxon>
        <taxon>Basidiomycota</taxon>
        <taxon>Agaricomycotina</taxon>
        <taxon>Agaricomycetes</taxon>
        <taxon>Cantharellales</taxon>
        <taxon>Ceratobasidiaceae</taxon>
        <taxon>Rhizoctonia</taxon>
    </lineage>
</organism>
<sequence>MSSQFPERYPPKRKRGLRAWLERTLGRSTLAPKFSIKSSSDPGPPISSSAAPSSQPATLHLLDVTNDQEEVIERYRPIEGLFRQLQHSIDCSPNETDVHPQHAHPLTKSHQVLRKIIDYPMQCADVARLLMKDGCSDLTASLKQSACSDGPIVHGGSGDVFYGNLRDGTPVAIKTIRDSHGSSKMGRLYHNIKEAAKEIYTWSKCRHTNIVKLMGLAMFRGCLAMISRWEENGNLSVYLSRYPSANRYQLSESICDGLSYLHDQGITHGDLKGLNVLIDEKGRPMLTDFGNASLKDCPDPQTEDTETVCTLQWAAPEIISGGSRTTPADVYSLGMTILETFTSAAPFAGKRDHSLFKYIVLDRKTPTRPEQFPSGSVDGDNLWIILMKCWSYDPKDRPTARFVRDRVKAITPGN</sequence>
<dbReference type="Gene3D" id="3.30.200.20">
    <property type="entry name" value="Phosphorylase Kinase, domain 1"/>
    <property type="match status" value="1"/>
</dbReference>
<evidence type="ECO:0000259" key="2">
    <source>
        <dbReference type="PROSITE" id="PS50011"/>
    </source>
</evidence>
<dbReference type="InterPro" id="IPR000719">
    <property type="entry name" value="Prot_kinase_dom"/>
</dbReference>
<protein>
    <submittedName>
        <fullName evidence="3">Putative serine/threonine-protein kinase/receptor R831</fullName>
    </submittedName>
</protein>
<dbReference type="InterPro" id="IPR051681">
    <property type="entry name" value="Ser/Thr_Kinases-Pseudokinases"/>
</dbReference>
<dbReference type="InterPro" id="IPR008271">
    <property type="entry name" value="Ser/Thr_kinase_AS"/>
</dbReference>
<dbReference type="SMART" id="SM00220">
    <property type="entry name" value="S_TKc"/>
    <property type="match status" value="1"/>
</dbReference>